<reference evidence="1 2" key="1">
    <citation type="journal article" date="2015" name="Antonie Van Leeuwenhoek">
        <title>Streptomyces klenkii sp. nov., isolated from deep marine sediment.</title>
        <authorList>
            <person name="Veyisoglu A."/>
            <person name="Sahin N."/>
        </authorList>
    </citation>
    <scope>NUCLEOTIDE SEQUENCE [LARGE SCALE GENOMIC DNA]</scope>
    <source>
        <strain evidence="1 2">KCTC 29202</strain>
    </source>
</reference>
<evidence type="ECO:0000313" key="2">
    <source>
        <dbReference type="Proteomes" id="UP000270343"/>
    </source>
</evidence>
<dbReference type="AlphaFoldDB" id="A0A3B0AZC2"/>
<dbReference type="Proteomes" id="UP000270343">
    <property type="component" value="Unassembled WGS sequence"/>
</dbReference>
<name>A0A3B0AZC2_9ACTN</name>
<sequence length="78" mass="8663">MTARPIAIRCMGRSYRARAQGDTVVFHDVTDITRPVVLGEAHRTGNGTWDIVTARGRNLPPATELLPVLVALRHAYWP</sequence>
<dbReference type="EMBL" id="RBAM01000010">
    <property type="protein sequence ID" value="RKN65905.1"/>
    <property type="molecule type" value="Genomic_DNA"/>
</dbReference>
<organism evidence="1 2">
    <name type="scientific">Streptomyces klenkii</name>
    <dbReference type="NCBI Taxonomy" id="1420899"/>
    <lineage>
        <taxon>Bacteria</taxon>
        <taxon>Bacillati</taxon>
        <taxon>Actinomycetota</taxon>
        <taxon>Actinomycetes</taxon>
        <taxon>Kitasatosporales</taxon>
        <taxon>Streptomycetaceae</taxon>
        <taxon>Streptomyces</taxon>
    </lineage>
</organism>
<proteinExistence type="predicted"/>
<dbReference type="OrthoDB" id="4261629at2"/>
<keyword evidence="2" id="KW-1185">Reference proteome</keyword>
<dbReference type="RefSeq" id="WP_120757631.1">
    <property type="nucleotide sequence ID" value="NZ_JBFADQ010000016.1"/>
</dbReference>
<gene>
    <name evidence="1" type="ORF">D7231_24120</name>
</gene>
<protein>
    <submittedName>
        <fullName evidence="1">Uncharacterized protein</fullName>
    </submittedName>
</protein>
<accession>A0A3B0AZC2</accession>
<evidence type="ECO:0000313" key="1">
    <source>
        <dbReference type="EMBL" id="RKN65905.1"/>
    </source>
</evidence>
<comment type="caution">
    <text evidence="1">The sequence shown here is derived from an EMBL/GenBank/DDBJ whole genome shotgun (WGS) entry which is preliminary data.</text>
</comment>